<evidence type="ECO:0000256" key="1">
    <source>
        <dbReference type="SAM" id="SignalP"/>
    </source>
</evidence>
<proteinExistence type="predicted"/>
<dbReference type="PANTHER" id="PTHR45892:SF1">
    <property type="entry name" value="AMINOACYLASE-1"/>
    <property type="match status" value="1"/>
</dbReference>
<protein>
    <recommendedName>
        <fullName evidence="4">Peptidase M20 dimerisation domain-containing protein</fullName>
    </recommendedName>
</protein>
<dbReference type="InterPro" id="IPR002933">
    <property type="entry name" value="Peptidase_M20"/>
</dbReference>
<dbReference type="Proteomes" id="UP000264353">
    <property type="component" value="Chromosome A1"/>
</dbReference>
<feature type="chain" id="PRO_5017462170" description="Peptidase M20 dimerisation domain-containing protein" evidence="1">
    <location>
        <begin position="21"/>
        <end position="223"/>
    </location>
</feature>
<name>A0A398AHT0_BRACM</name>
<evidence type="ECO:0000313" key="3">
    <source>
        <dbReference type="Proteomes" id="UP000264353"/>
    </source>
</evidence>
<dbReference type="Gene3D" id="3.40.630.10">
    <property type="entry name" value="Zn peptidases"/>
    <property type="match status" value="1"/>
</dbReference>
<dbReference type="InterPro" id="IPR052083">
    <property type="entry name" value="Aminoacylase-1_M20A"/>
</dbReference>
<reference evidence="2 3" key="1">
    <citation type="submission" date="2018-06" db="EMBL/GenBank/DDBJ databases">
        <title>WGS assembly of Brassica rapa FPsc.</title>
        <authorList>
            <person name="Bowman J."/>
            <person name="Kohchi T."/>
            <person name="Yamato K."/>
            <person name="Jenkins J."/>
            <person name="Shu S."/>
            <person name="Ishizaki K."/>
            <person name="Yamaoka S."/>
            <person name="Nishihama R."/>
            <person name="Nakamura Y."/>
            <person name="Berger F."/>
            <person name="Adam C."/>
            <person name="Aki S."/>
            <person name="Althoff F."/>
            <person name="Araki T."/>
            <person name="Arteaga-Vazquez M."/>
            <person name="Balasubrmanian S."/>
            <person name="Bauer D."/>
            <person name="Boehm C."/>
            <person name="Briginshaw L."/>
            <person name="Caballero-Perez J."/>
            <person name="Catarino B."/>
            <person name="Chen F."/>
            <person name="Chiyoda S."/>
            <person name="Chovatia M."/>
            <person name="Davies K."/>
            <person name="Delmans M."/>
            <person name="Demura T."/>
            <person name="Dierschke T."/>
            <person name="Dolan L."/>
            <person name="Dorantes-Acosta A."/>
            <person name="Eklund D."/>
            <person name="Florent S."/>
            <person name="Flores-Sandoval E."/>
            <person name="Fujiyama A."/>
            <person name="Fukuzawa H."/>
            <person name="Galik B."/>
            <person name="Grimanelli D."/>
            <person name="Grimwood J."/>
            <person name="Grossniklaus U."/>
            <person name="Hamada T."/>
            <person name="Haseloff J."/>
            <person name="Hetherington A."/>
            <person name="Higo A."/>
            <person name="Hirakawa Y."/>
            <person name="Hundley H."/>
            <person name="Ikeda Y."/>
            <person name="Inoue K."/>
            <person name="Inoue S."/>
            <person name="Ishida S."/>
            <person name="Jia Q."/>
            <person name="Kakita M."/>
            <person name="Kanazawa T."/>
            <person name="Kawai Y."/>
            <person name="Kawashima T."/>
            <person name="Kennedy M."/>
            <person name="Kinose K."/>
            <person name="Kinoshita T."/>
            <person name="Kohara Y."/>
            <person name="Koide E."/>
            <person name="Komatsu K."/>
            <person name="Kopischke S."/>
            <person name="Kubo M."/>
            <person name="Kyozuka J."/>
            <person name="Lagercrantz U."/>
            <person name="Lin S."/>
            <person name="Lindquist E."/>
            <person name="Lipzen A."/>
            <person name="Lu C."/>
            <person name="Luna E."/>
            <person name="Martienssen R."/>
            <person name="Minamino N."/>
            <person name="Mizutani M."/>
            <person name="Mizutani M."/>
            <person name="Mochizuki N."/>
            <person name="Monte I."/>
            <person name="Mosher R."/>
            <person name="Nagasaki H."/>
            <person name="Nakagami H."/>
            <person name="Naramoto S."/>
            <person name="Nishitani K."/>
            <person name="Ohtani M."/>
            <person name="Okamoto T."/>
            <person name="Okumura M."/>
            <person name="Phillips J."/>
            <person name="Pollak B."/>
            <person name="Reinders A."/>
            <person name="Roevekamp M."/>
            <person name="Sano R."/>
            <person name="Sawa S."/>
            <person name="Schmid M."/>
            <person name="Shirakawa M."/>
            <person name="Solano R."/>
            <person name="Spunde A."/>
            <person name="Suetsugu N."/>
            <person name="Sugano S."/>
            <person name="Sugiyama A."/>
            <person name="Sun R."/>
            <person name="Suzuki Y."/>
            <person name="Takenaka M."/>
            <person name="Takezawa D."/>
            <person name="Tomogane H."/>
            <person name="Tsuzuki M."/>
            <person name="Ueda T."/>
            <person name="Umeda M."/>
            <person name="Ward J."/>
            <person name="Watanabe Y."/>
            <person name="Yazaki K."/>
            <person name="Yokoyama R."/>
            <person name="Yoshitake Y."/>
            <person name="Yotsui I."/>
            <person name="Zachgo S."/>
            <person name="Schmutz J."/>
        </authorList>
    </citation>
    <scope>NUCLEOTIDE SEQUENCE [LARGE SCALE GENOMIC DNA]</scope>
    <source>
        <strain evidence="3">cv. B-3</strain>
    </source>
</reference>
<keyword evidence="1" id="KW-0732">Signal</keyword>
<sequence length="223" mass="24815">MSRLLLAQVVLALCILSAAADDGEAIVSRFQEYLRIDTVQPKPDYYKAVDFLSSQAKSLSLESQTNEFGFVMNLQPSEAEAGFDIRIPPSVDSEALERRLVEEWAPAARNMSVEFKQKHSGEPLLTTADDSNPWWRLLENAVKEAGGKTSKPEIFPASTDARYFRMAGVPAFGFSPISNTPSLLHDHNEYLGRAEYLKGIDVYVSIIKAYASYEIKSGSRDEL</sequence>
<dbReference type="PANTHER" id="PTHR45892">
    <property type="entry name" value="AMINOACYLASE-1"/>
    <property type="match status" value="1"/>
</dbReference>
<dbReference type="EMBL" id="CM010628">
    <property type="protein sequence ID" value="RID77065.1"/>
    <property type="molecule type" value="Genomic_DNA"/>
</dbReference>
<dbReference type="SUPFAM" id="SSF53187">
    <property type="entry name" value="Zn-dependent exopeptidases"/>
    <property type="match status" value="1"/>
</dbReference>
<dbReference type="AlphaFoldDB" id="A0A398AHT0"/>
<evidence type="ECO:0000313" key="2">
    <source>
        <dbReference type="EMBL" id="RID77065.1"/>
    </source>
</evidence>
<feature type="signal peptide" evidence="1">
    <location>
        <begin position="1"/>
        <end position="20"/>
    </location>
</feature>
<dbReference type="Gene3D" id="1.10.150.900">
    <property type="match status" value="1"/>
</dbReference>
<dbReference type="GO" id="GO:0016787">
    <property type="term" value="F:hydrolase activity"/>
    <property type="evidence" value="ECO:0007669"/>
    <property type="project" value="InterPro"/>
</dbReference>
<organism evidence="2 3">
    <name type="scientific">Brassica campestris</name>
    <name type="common">Field mustard</name>
    <dbReference type="NCBI Taxonomy" id="3711"/>
    <lineage>
        <taxon>Eukaryota</taxon>
        <taxon>Viridiplantae</taxon>
        <taxon>Streptophyta</taxon>
        <taxon>Embryophyta</taxon>
        <taxon>Tracheophyta</taxon>
        <taxon>Spermatophyta</taxon>
        <taxon>Magnoliopsida</taxon>
        <taxon>eudicotyledons</taxon>
        <taxon>Gunneridae</taxon>
        <taxon>Pentapetalae</taxon>
        <taxon>rosids</taxon>
        <taxon>malvids</taxon>
        <taxon>Brassicales</taxon>
        <taxon>Brassicaceae</taxon>
        <taxon>Brassiceae</taxon>
        <taxon>Brassica</taxon>
    </lineage>
</organism>
<dbReference type="Pfam" id="PF01546">
    <property type="entry name" value="Peptidase_M20"/>
    <property type="match status" value="1"/>
</dbReference>
<accession>A0A398AHT0</accession>
<dbReference type="FunFam" id="1.10.150.900:FF:000001">
    <property type="entry name" value="Aminoacylase-1, putative"/>
    <property type="match status" value="1"/>
</dbReference>
<evidence type="ECO:0008006" key="4">
    <source>
        <dbReference type="Google" id="ProtNLM"/>
    </source>
</evidence>
<gene>
    <name evidence="2" type="ORF">BRARA_A00003</name>
</gene>